<keyword evidence="5" id="KW-0808">Transferase</keyword>
<dbReference type="AlphaFoldDB" id="D7KF87"/>
<dbReference type="EMBL" id="GL348713">
    <property type="protein sequence ID" value="EFH65831.1"/>
    <property type="molecule type" value="Genomic_DNA"/>
</dbReference>
<dbReference type="UniPathway" id="UPA00143"/>
<dbReference type="eggNOG" id="KOG1815">
    <property type="taxonomic scope" value="Eukaryota"/>
</dbReference>
<dbReference type="EC" id="2.3.2.31" evidence="4"/>
<evidence type="ECO:0000259" key="11">
    <source>
        <dbReference type="PROSITE" id="PS51873"/>
    </source>
</evidence>
<gene>
    <name evidence="12" type="ORF">ARALYDRAFT_470600</name>
</gene>
<dbReference type="OrthoDB" id="10009520at2759"/>
<dbReference type="HOGENOM" id="CLU_009823_3_1_1"/>
<evidence type="ECO:0000256" key="8">
    <source>
        <dbReference type="ARBA" id="ARBA00022771"/>
    </source>
</evidence>
<evidence type="ECO:0000256" key="1">
    <source>
        <dbReference type="ARBA" id="ARBA00001798"/>
    </source>
</evidence>
<evidence type="ECO:0000256" key="9">
    <source>
        <dbReference type="ARBA" id="ARBA00022786"/>
    </source>
</evidence>
<comment type="pathway">
    <text evidence="3">Protein modification; protein ubiquitination.</text>
</comment>
<dbReference type="GO" id="GO:0016567">
    <property type="term" value="P:protein ubiquitination"/>
    <property type="evidence" value="ECO:0007669"/>
    <property type="project" value="UniProtKB-UniPathway"/>
</dbReference>
<dbReference type="CDD" id="cd20346">
    <property type="entry name" value="BRcat_RBR_ANKIB1"/>
    <property type="match status" value="1"/>
</dbReference>
<dbReference type="GO" id="GO:0008270">
    <property type="term" value="F:zinc ion binding"/>
    <property type="evidence" value="ECO:0007669"/>
    <property type="project" value="UniProtKB-KW"/>
</dbReference>
<evidence type="ECO:0000256" key="2">
    <source>
        <dbReference type="ARBA" id="ARBA00001947"/>
    </source>
</evidence>
<comment type="cofactor">
    <cofactor evidence="2">
        <name>Zn(2+)</name>
        <dbReference type="ChEBI" id="CHEBI:29105"/>
    </cofactor>
</comment>
<evidence type="ECO:0000256" key="5">
    <source>
        <dbReference type="ARBA" id="ARBA00022679"/>
    </source>
</evidence>
<dbReference type="SMART" id="SM00647">
    <property type="entry name" value="IBR"/>
    <property type="match status" value="2"/>
</dbReference>
<dbReference type="InterPro" id="IPR013083">
    <property type="entry name" value="Znf_RING/FYVE/PHD"/>
</dbReference>
<comment type="catalytic activity">
    <reaction evidence="1">
        <text>[E2 ubiquitin-conjugating enzyme]-S-ubiquitinyl-L-cysteine + [acceptor protein]-L-lysine = [E2 ubiquitin-conjugating enzyme]-L-cysteine + [acceptor protein]-N(6)-ubiquitinyl-L-lysine.</text>
        <dbReference type="EC" id="2.3.2.31"/>
    </reaction>
</comment>
<dbReference type="Gene3D" id="1.20.120.1750">
    <property type="match status" value="1"/>
</dbReference>
<evidence type="ECO:0000256" key="7">
    <source>
        <dbReference type="ARBA" id="ARBA00022737"/>
    </source>
</evidence>
<proteinExistence type="predicted"/>
<evidence type="ECO:0000313" key="13">
    <source>
        <dbReference type="Proteomes" id="UP000008694"/>
    </source>
</evidence>
<evidence type="ECO:0000256" key="6">
    <source>
        <dbReference type="ARBA" id="ARBA00022723"/>
    </source>
</evidence>
<name>D7KF87_ARALL</name>
<keyword evidence="8" id="KW-0863">Zinc-finger</keyword>
<keyword evidence="9" id="KW-0833">Ubl conjugation pathway</keyword>
<feature type="domain" description="RING-type" evidence="11">
    <location>
        <begin position="118"/>
        <end position="327"/>
    </location>
</feature>
<protein>
    <recommendedName>
        <fullName evidence="4">RBR-type E3 ubiquitin transferase</fullName>
        <ecNumber evidence="4">2.3.2.31</ecNumber>
    </recommendedName>
</protein>
<dbReference type="InterPro" id="IPR002867">
    <property type="entry name" value="IBR_dom"/>
</dbReference>
<dbReference type="GO" id="GO:0010224">
    <property type="term" value="P:response to UV-B"/>
    <property type="evidence" value="ECO:0007669"/>
    <property type="project" value="EnsemblPlants"/>
</dbReference>
<accession>D7KF87</accession>
<dbReference type="InterPro" id="IPR044066">
    <property type="entry name" value="TRIAD_supradom"/>
</dbReference>
<dbReference type="SUPFAM" id="SSF57850">
    <property type="entry name" value="RING/U-box"/>
    <property type="match status" value="2"/>
</dbReference>
<keyword evidence="7" id="KW-0677">Repeat</keyword>
<dbReference type="InterPro" id="IPR031127">
    <property type="entry name" value="E3_UB_ligase_RBR"/>
</dbReference>
<evidence type="ECO:0000256" key="4">
    <source>
        <dbReference type="ARBA" id="ARBA00012251"/>
    </source>
</evidence>
<evidence type="ECO:0000256" key="3">
    <source>
        <dbReference type="ARBA" id="ARBA00004906"/>
    </source>
</evidence>
<dbReference type="Proteomes" id="UP000008694">
    <property type="component" value="Unassembled WGS sequence"/>
</dbReference>
<keyword evidence="10" id="KW-0862">Zinc</keyword>
<dbReference type="STRING" id="81972.D7KF87"/>
<sequence>MDNNSVIKSQGELEIQSEAEAEAYESYVNAALEDGQTTKKSVQRNYATVLTEEDIRALMEIDIRSVSDLTSLSKAEATLLLSHLRWDVDDIREQWSAGAQIVRESVGLLELDPPSDDNEYFCGACGKSNPHKNFASVSCGHRICTRCWKSHINKIISEKPSAEWNLWLKCPVRVGLHASCPASVGRDMIEEFASREEKFNYNQYLLRTYVENRETMKWHPIRGSRCAIDLSPDSGNASVSCLRLVRFCWNCREDAHSPVDCKTAAKWLLENAVPCPTCMQSIPRNQDNSLKMKCLPCNYEFCWYCRLDWIEHLEGTGGDSYTCNFNAVSSDQSGEMSESDPNRYGDCYEDWSSNELLMQKAEANLPKLDTAIKDLSNTQLENVSQLKFILEAGLQIIECLRVLKWTYVYGYYLREDEVGKQNLLKDTQERLKNFVENLNHCLVTNLEPFRYEEEPSKDFKAFRIKLTELTSLTRNHYENVVKDIENGLASVVSEGEASGSGRNHDD</sequence>
<dbReference type="Gramene" id="fgenesh2_kg.1__554__AT1G05880.1">
    <property type="protein sequence ID" value="fgenesh2_kg.1__554__AT1G05880.1"/>
    <property type="gene ID" value="fgenesh2_kg.1__554__AT1G05880.1"/>
</dbReference>
<dbReference type="PANTHER" id="PTHR11685">
    <property type="entry name" value="RBR FAMILY RING FINGER AND IBR DOMAIN-CONTAINING"/>
    <property type="match status" value="1"/>
</dbReference>
<keyword evidence="13" id="KW-1185">Reference proteome</keyword>
<organism evidence="13">
    <name type="scientific">Arabidopsis lyrata subsp. lyrata</name>
    <name type="common">Lyre-leaved rock-cress</name>
    <dbReference type="NCBI Taxonomy" id="81972"/>
    <lineage>
        <taxon>Eukaryota</taxon>
        <taxon>Viridiplantae</taxon>
        <taxon>Streptophyta</taxon>
        <taxon>Embryophyta</taxon>
        <taxon>Tracheophyta</taxon>
        <taxon>Spermatophyta</taxon>
        <taxon>Magnoliopsida</taxon>
        <taxon>eudicotyledons</taxon>
        <taxon>Gunneridae</taxon>
        <taxon>Pentapetalae</taxon>
        <taxon>rosids</taxon>
        <taxon>malvids</taxon>
        <taxon>Brassicales</taxon>
        <taxon>Brassicaceae</taxon>
        <taxon>Camelineae</taxon>
        <taxon>Arabidopsis</taxon>
    </lineage>
</organism>
<dbReference type="Gene3D" id="3.30.40.10">
    <property type="entry name" value="Zinc/RING finger domain, C3HC4 (zinc finger)"/>
    <property type="match status" value="1"/>
</dbReference>
<reference evidence="13" key="1">
    <citation type="journal article" date="2011" name="Nat. Genet.">
        <title>The Arabidopsis lyrata genome sequence and the basis of rapid genome size change.</title>
        <authorList>
            <person name="Hu T.T."/>
            <person name="Pattyn P."/>
            <person name="Bakker E.G."/>
            <person name="Cao J."/>
            <person name="Cheng J.-F."/>
            <person name="Clark R.M."/>
            <person name="Fahlgren N."/>
            <person name="Fawcett J.A."/>
            <person name="Grimwood J."/>
            <person name="Gundlach H."/>
            <person name="Haberer G."/>
            <person name="Hollister J.D."/>
            <person name="Ossowski S."/>
            <person name="Ottilar R.P."/>
            <person name="Salamov A.A."/>
            <person name="Schneeberger K."/>
            <person name="Spannagl M."/>
            <person name="Wang X."/>
            <person name="Yang L."/>
            <person name="Nasrallah M.E."/>
            <person name="Bergelson J."/>
            <person name="Carrington J.C."/>
            <person name="Gaut B.S."/>
            <person name="Schmutz J."/>
            <person name="Mayer K.F.X."/>
            <person name="Van de Peer Y."/>
            <person name="Grigoriev I.V."/>
            <person name="Nordborg M."/>
            <person name="Weigel D."/>
            <person name="Guo Y.-L."/>
        </authorList>
    </citation>
    <scope>NUCLEOTIDE SEQUENCE [LARGE SCALE GENOMIC DNA]</scope>
    <source>
        <strain evidence="13">cv. MN47</strain>
    </source>
</reference>
<dbReference type="GO" id="GO:0071456">
    <property type="term" value="P:cellular response to hypoxia"/>
    <property type="evidence" value="ECO:0007669"/>
    <property type="project" value="EnsemblPlants"/>
</dbReference>
<evidence type="ECO:0000313" key="12">
    <source>
        <dbReference type="EMBL" id="EFH65831.1"/>
    </source>
</evidence>
<evidence type="ECO:0000256" key="10">
    <source>
        <dbReference type="ARBA" id="ARBA00022833"/>
    </source>
</evidence>
<dbReference type="Pfam" id="PF01485">
    <property type="entry name" value="IBR"/>
    <property type="match status" value="1"/>
</dbReference>
<keyword evidence="6" id="KW-0479">Metal-binding</keyword>
<dbReference type="Pfam" id="PF22191">
    <property type="entry name" value="IBR_1"/>
    <property type="match status" value="1"/>
</dbReference>
<dbReference type="PROSITE" id="PS51873">
    <property type="entry name" value="TRIAD"/>
    <property type="match status" value="1"/>
</dbReference>
<dbReference type="GO" id="GO:0061630">
    <property type="term" value="F:ubiquitin protein ligase activity"/>
    <property type="evidence" value="ECO:0007669"/>
    <property type="project" value="UniProtKB-EC"/>
</dbReference>